<dbReference type="PANTHER" id="PTHR10655">
    <property type="entry name" value="LYSOPHOSPHOLIPASE-RELATED"/>
    <property type="match status" value="1"/>
</dbReference>
<reference evidence="5" key="1">
    <citation type="submission" date="2016-11" db="EMBL/GenBank/DDBJ databases">
        <authorList>
            <person name="Varghese N."/>
            <person name="Submissions S."/>
        </authorList>
    </citation>
    <scope>NUCLEOTIDE SEQUENCE [LARGE SCALE GENOMIC DNA]</scope>
    <source>
        <strain evidence="5">DSM 22638</strain>
    </source>
</reference>
<dbReference type="InterPro" id="IPR050565">
    <property type="entry name" value="LYPA1-2/EST-like"/>
</dbReference>
<dbReference type="RefSeq" id="WP_073176861.1">
    <property type="nucleotide sequence ID" value="NZ_FQWL01000001.1"/>
</dbReference>
<dbReference type="Proteomes" id="UP000184532">
    <property type="component" value="Unassembled WGS sequence"/>
</dbReference>
<comment type="similarity">
    <text evidence="1">Belongs to the AB hydrolase superfamily. AB hydrolase 2 family.</text>
</comment>
<dbReference type="STRING" id="570519.SAMN04488116_1031"/>
<dbReference type="InterPro" id="IPR003140">
    <property type="entry name" value="PLipase/COase/thioEstase"/>
</dbReference>
<dbReference type="GO" id="GO:0016787">
    <property type="term" value="F:hydrolase activity"/>
    <property type="evidence" value="ECO:0007669"/>
    <property type="project" value="UniProtKB-KW"/>
</dbReference>
<dbReference type="EMBL" id="FQWL01000001">
    <property type="protein sequence ID" value="SHG33796.1"/>
    <property type="molecule type" value="Genomic_DNA"/>
</dbReference>
<evidence type="ECO:0000256" key="2">
    <source>
        <dbReference type="ARBA" id="ARBA00022801"/>
    </source>
</evidence>
<organism evidence="4 5">
    <name type="scientific">Flagellimonas flava</name>
    <dbReference type="NCBI Taxonomy" id="570519"/>
    <lineage>
        <taxon>Bacteria</taxon>
        <taxon>Pseudomonadati</taxon>
        <taxon>Bacteroidota</taxon>
        <taxon>Flavobacteriia</taxon>
        <taxon>Flavobacteriales</taxon>
        <taxon>Flavobacteriaceae</taxon>
        <taxon>Flagellimonas</taxon>
    </lineage>
</organism>
<name>A0A1M5IZR1_9FLAO</name>
<accession>A0A1M5IZR1</accession>
<keyword evidence="2" id="KW-0378">Hydrolase</keyword>
<keyword evidence="5" id="KW-1185">Reference proteome</keyword>
<dbReference type="OrthoDB" id="9795555at2"/>
<gene>
    <name evidence="4" type="ORF">SAMN04488116_1031</name>
</gene>
<proteinExistence type="inferred from homology"/>
<evidence type="ECO:0000313" key="5">
    <source>
        <dbReference type="Proteomes" id="UP000184532"/>
    </source>
</evidence>
<sequence length="219" mass="24954">MSPTPLSLEYLLRPSSNISGKVPVIFMFHGYGSNEEDLFSFASELPSELLVISVRAPYDLDPFGHAWYAINFDAEYGKWSDDEQAQISREKIVAFIEEACDTYNLDRENITLLGFSQGTILSYSVALSYPEKIKNVVALSGYINENILTEGYTDKDHSHLGIYASHGQVDQVIPVEWAQKTPDFLNRLNIEHTYQEFPIGHGVSQQNFYAFRDWLVKRL</sequence>
<dbReference type="PANTHER" id="PTHR10655:SF17">
    <property type="entry name" value="LYSOPHOSPHOLIPASE-LIKE PROTEIN 1"/>
    <property type="match status" value="1"/>
</dbReference>
<dbReference type="Pfam" id="PF02230">
    <property type="entry name" value="Abhydrolase_2"/>
    <property type="match status" value="1"/>
</dbReference>
<dbReference type="SUPFAM" id="SSF53474">
    <property type="entry name" value="alpha/beta-Hydrolases"/>
    <property type="match status" value="1"/>
</dbReference>
<protein>
    <submittedName>
        <fullName evidence="4">Phospholipase/carboxylesterase</fullName>
    </submittedName>
</protein>
<feature type="domain" description="Phospholipase/carboxylesterase/thioesterase" evidence="3">
    <location>
        <begin position="23"/>
        <end position="215"/>
    </location>
</feature>
<evidence type="ECO:0000256" key="1">
    <source>
        <dbReference type="ARBA" id="ARBA00006499"/>
    </source>
</evidence>
<dbReference type="Gene3D" id="3.40.50.1820">
    <property type="entry name" value="alpha/beta hydrolase"/>
    <property type="match status" value="1"/>
</dbReference>
<dbReference type="InterPro" id="IPR029058">
    <property type="entry name" value="AB_hydrolase_fold"/>
</dbReference>
<dbReference type="AlphaFoldDB" id="A0A1M5IZR1"/>
<evidence type="ECO:0000313" key="4">
    <source>
        <dbReference type="EMBL" id="SHG33796.1"/>
    </source>
</evidence>
<evidence type="ECO:0000259" key="3">
    <source>
        <dbReference type="Pfam" id="PF02230"/>
    </source>
</evidence>